<dbReference type="PANTHER" id="PTHR12203">
    <property type="entry name" value="KDEL LYS-ASP-GLU-LEU CONTAINING - RELATED"/>
    <property type="match status" value="1"/>
</dbReference>
<dbReference type="AlphaFoldDB" id="B4N9P8"/>
<keyword evidence="5" id="KW-0808">Transferase</keyword>
<name>B4N9P8_DROWI</name>
<feature type="domain" description="Glycosyl transferase CAP10" evidence="7">
    <location>
        <begin position="44"/>
        <end position="288"/>
    </location>
</feature>
<protein>
    <recommendedName>
        <fullName evidence="7">Glycosyl transferase CAP10 domain-containing protein</fullName>
    </recommendedName>
</protein>
<dbReference type="FunCoup" id="B4N9P8">
    <property type="interactions" value="36"/>
</dbReference>
<dbReference type="GO" id="GO:0035252">
    <property type="term" value="F:UDP-xylosyltransferase activity"/>
    <property type="evidence" value="ECO:0007669"/>
    <property type="project" value="TreeGrafter"/>
</dbReference>
<dbReference type="InterPro" id="IPR006598">
    <property type="entry name" value="CAP10"/>
</dbReference>
<keyword evidence="4" id="KW-0328">Glycosyltransferase</keyword>
<evidence type="ECO:0000256" key="1">
    <source>
        <dbReference type="ARBA" id="ARBA00004319"/>
    </source>
</evidence>
<gene>
    <name evidence="8" type="primary">Dwil\GK11623</name>
    <name evidence="8" type="ORF">Dwil_GK11623</name>
</gene>
<evidence type="ECO:0000256" key="6">
    <source>
        <dbReference type="ARBA" id="ARBA00045690"/>
    </source>
</evidence>
<evidence type="ECO:0000313" key="8">
    <source>
        <dbReference type="EMBL" id="EDW80613.2"/>
    </source>
</evidence>
<evidence type="ECO:0000256" key="3">
    <source>
        <dbReference type="ARBA" id="ARBA00010118"/>
    </source>
</evidence>
<comment type="subcellular location">
    <subcellularLocation>
        <location evidence="1">Endoplasmic reticulum lumen</location>
    </subcellularLocation>
</comment>
<comment type="pathway">
    <text evidence="2">Protein modification; protein glycosylation.</text>
</comment>
<evidence type="ECO:0000256" key="5">
    <source>
        <dbReference type="ARBA" id="ARBA00022679"/>
    </source>
</evidence>
<dbReference type="GO" id="GO:0035251">
    <property type="term" value="F:UDP-glucosyltransferase activity"/>
    <property type="evidence" value="ECO:0007669"/>
    <property type="project" value="TreeGrafter"/>
</dbReference>
<reference evidence="8 9" key="1">
    <citation type="journal article" date="2007" name="Nature">
        <title>Evolution of genes and genomes on the Drosophila phylogeny.</title>
        <authorList>
            <consortium name="Drosophila 12 Genomes Consortium"/>
            <person name="Clark A.G."/>
            <person name="Eisen M.B."/>
            <person name="Smith D.R."/>
            <person name="Bergman C.M."/>
            <person name="Oliver B."/>
            <person name="Markow T.A."/>
            <person name="Kaufman T.C."/>
            <person name="Kellis M."/>
            <person name="Gelbart W."/>
            <person name="Iyer V.N."/>
            <person name="Pollard D.A."/>
            <person name="Sackton T.B."/>
            <person name="Larracuente A.M."/>
            <person name="Singh N.D."/>
            <person name="Abad J.P."/>
            <person name="Abt D.N."/>
            <person name="Adryan B."/>
            <person name="Aguade M."/>
            <person name="Akashi H."/>
            <person name="Anderson W.W."/>
            <person name="Aquadro C.F."/>
            <person name="Ardell D.H."/>
            <person name="Arguello R."/>
            <person name="Artieri C.G."/>
            <person name="Barbash D.A."/>
            <person name="Barker D."/>
            <person name="Barsanti P."/>
            <person name="Batterham P."/>
            <person name="Batzoglou S."/>
            <person name="Begun D."/>
            <person name="Bhutkar A."/>
            <person name="Blanco E."/>
            <person name="Bosak S.A."/>
            <person name="Bradley R.K."/>
            <person name="Brand A.D."/>
            <person name="Brent M.R."/>
            <person name="Brooks A.N."/>
            <person name="Brown R.H."/>
            <person name="Butlin R.K."/>
            <person name="Caggese C."/>
            <person name="Calvi B.R."/>
            <person name="Bernardo de Carvalho A."/>
            <person name="Caspi A."/>
            <person name="Castrezana S."/>
            <person name="Celniker S.E."/>
            <person name="Chang J.L."/>
            <person name="Chapple C."/>
            <person name="Chatterji S."/>
            <person name="Chinwalla A."/>
            <person name="Civetta A."/>
            <person name="Clifton S.W."/>
            <person name="Comeron J.M."/>
            <person name="Costello J.C."/>
            <person name="Coyne J.A."/>
            <person name="Daub J."/>
            <person name="David R.G."/>
            <person name="Delcher A.L."/>
            <person name="Delehaunty K."/>
            <person name="Do C.B."/>
            <person name="Ebling H."/>
            <person name="Edwards K."/>
            <person name="Eickbush T."/>
            <person name="Evans J.D."/>
            <person name="Filipski A."/>
            <person name="Findeiss S."/>
            <person name="Freyhult E."/>
            <person name="Fulton L."/>
            <person name="Fulton R."/>
            <person name="Garcia A.C."/>
            <person name="Gardiner A."/>
            <person name="Garfield D.A."/>
            <person name="Garvin B.E."/>
            <person name="Gibson G."/>
            <person name="Gilbert D."/>
            <person name="Gnerre S."/>
            <person name="Godfrey J."/>
            <person name="Good R."/>
            <person name="Gotea V."/>
            <person name="Gravely B."/>
            <person name="Greenberg A.J."/>
            <person name="Griffiths-Jones S."/>
            <person name="Gross S."/>
            <person name="Guigo R."/>
            <person name="Gustafson E.A."/>
            <person name="Haerty W."/>
            <person name="Hahn M.W."/>
            <person name="Halligan D.L."/>
            <person name="Halpern A.L."/>
            <person name="Halter G.M."/>
            <person name="Han M.V."/>
            <person name="Heger A."/>
            <person name="Hillier L."/>
            <person name="Hinrichs A.S."/>
            <person name="Holmes I."/>
            <person name="Hoskins R.A."/>
            <person name="Hubisz M.J."/>
            <person name="Hultmark D."/>
            <person name="Huntley M.A."/>
            <person name="Jaffe D.B."/>
            <person name="Jagadeeshan S."/>
            <person name="Jeck W.R."/>
            <person name="Johnson J."/>
            <person name="Jones C.D."/>
            <person name="Jordan W.C."/>
            <person name="Karpen G.H."/>
            <person name="Kataoka E."/>
            <person name="Keightley P.D."/>
            <person name="Kheradpour P."/>
            <person name="Kirkness E.F."/>
            <person name="Koerich L.B."/>
            <person name="Kristiansen K."/>
            <person name="Kudrna D."/>
            <person name="Kulathinal R.J."/>
            <person name="Kumar S."/>
            <person name="Kwok R."/>
            <person name="Lander E."/>
            <person name="Langley C.H."/>
            <person name="Lapoint R."/>
            <person name="Lazzaro B.P."/>
            <person name="Lee S.J."/>
            <person name="Levesque L."/>
            <person name="Li R."/>
            <person name="Lin C.F."/>
            <person name="Lin M.F."/>
            <person name="Lindblad-Toh K."/>
            <person name="Llopart A."/>
            <person name="Long M."/>
            <person name="Low L."/>
            <person name="Lozovsky E."/>
            <person name="Lu J."/>
            <person name="Luo M."/>
            <person name="Machado C.A."/>
            <person name="Makalowski W."/>
            <person name="Marzo M."/>
            <person name="Matsuda M."/>
            <person name="Matzkin L."/>
            <person name="McAllister B."/>
            <person name="McBride C.S."/>
            <person name="McKernan B."/>
            <person name="McKernan K."/>
            <person name="Mendez-Lago M."/>
            <person name="Minx P."/>
            <person name="Mollenhauer M.U."/>
            <person name="Montooth K."/>
            <person name="Mount S.M."/>
            <person name="Mu X."/>
            <person name="Myers E."/>
            <person name="Negre B."/>
            <person name="Newfeld S."/>
            <person name="Nielsen R."/>
            <person name="Noor M.A."/>
            <person name="O'Grady P."/>
            <person name="Pachter L."/>
            <person name="Papaceit M."/>
            <person name="Parisi M.J."/>
            <person name="Parisi M."/>
            <person name="Parts L."/>
            <person name="Pedersen J.S."/>
            <person name="Pesole G."/>
            <person name="Phillippy A.M."/>
            <person name="Ponting C.P."/>
            <person name="Pop M."/>
            <person name="Porcelli D."/>
            <person name="Powell J.R."/>
            <person name="Prohaska S."/>
            <person name="Pruitt K."/>
            <person name="Puig M."/>
            <person name="Quesneville H."/>
            <person name="Ram K.R."/>
            <person name="Rand D."/>
            <person name="Rasmussen M.D."/>
            <person name="Reed L.K."/>
            <person name="Reenan R."/>
            <person name="Reily A."/>
            <person name="Remington K.A."/>
            <person name="Rieger T.T."/>
            <person name="Ritchie M.G."/>
            <person name="Robin C."/>
            <person name="Rogers Y.H."/>
            <person name="Rohde C."/>
            <person name="Rozas J."/>
            <person name="Rubenfield M.J."/>
            <person name="Ruiz A."/>
            <person name="Russo S."/>
            <person name="Salzberg S.L."/>
            <person name="Sanchez-Gracia A."/>
            <person name="Saranga D.J."/>
            <person name="Sato H."/>
            <person name="Schaeffer S.W."/>
            <person name="Schatz M.C."/>
            <person name="Schlenke T."/>
            <person name="Schwartz R."/>
            <person name="Segarra C."/>
            <person name="Singh R.S."/>
            <person name="Sirot L."/>
            <person name="Sirota M."/>
            <person name="Sisneros N.B."/>
            <person name="Smith C.D."/>
            <person name="Smith T.F."/>
            <person name="Spieth J."/>
            <person name="Stage D.E."/>
            <person name="Stark A."/>
            <person name="Stephan W."/>
            <person name="Strausberg R.L."/>
            <person name="Strempel S."/>
            <person name="Sturgill D."/>
            <person name="Sutton G."/>
            <person name="Sutton G.G."/>
            <person name="Tao W."/>
            <person name="Teichmann S."/>
            <person name="Tobari Y.N."/>
            <person name="Tomimura Y."/>
            <person name="Tsolas J.M."/>
            <person name="Valente V.L."/>
            <person name="Venter E."/>
            <person name="Venter J.C."/>
            <person name="Vicario S."/>
            <person name="Vieira F.G."/>
            <person name="Vilella A.J."/>
            <person name="Villasante A."/>
            <person name="Walenz B."/>
            <person name="Wang J."/>
            <person name="Wasserman M."/>
            <person name="Watts T."/>
            <person name="Wilson D."/>
            <person name="Wilson R.K."/>
            <person name="Wing R.A."/>
            <person name="Wolfner M.F."/>
            <person name="Wong A."/>
            <person name="Wong G.K."/>
            <person name="Wu C.I."/>
            <person name="Wu G."/>
            <person name="Yamamoto D."/>
            <person name="Yang H.P."/>
            <person name="Yang S.P."/>
            <person name="Yorke J.A."/>
            <person name="Yoshida K."/>
            <person name="Zdobnov E."/>
            <person name="Zhang P."/>
            <person name="Zhang Y."/>
            <person name="Zimin A.V."/>
            <person name="Baldwin J."/>
            <person name="Abdouelleil A."/>
            <person name="Abdulkadir J."/>
            <person name="Abebe A."/>
            <person name="Abera B."/>
            <person name="Abreu J."/>
            <person name="Acer S.C."/>
            <person name="Aftuck L."/>
            <person name="Alexander A."/>
            <person name="An P."/>
            <person name="Anderson E."/>
            <person name="Anderson S."/>
            <person name="Arachi H."/>
            <person name="Azer M."/>
            <person name="Bachantsang P."/>
            <person name="Barry A."/>
            <person name="Bayul T."/>
            <person name="Berlin A."/>
            <person name="Bessette D."/>
            <person name="Bloom T."/>
            <person name="Blye J."/>
            <person name="Boguslavskiy L."/>
            <person name="Bonnet C."/>
            <person name="Boukhgalter B."/>
            <person name="Bourzgui I."/>
            <person name="Brown A."/>
            <person name="Cahill P."/>
            <person name="Channer S."/>
            <person name="Cheshatsang Y."/>
            <person name="Chuda L."/>
            <person name="Citroen M."/>
            <person name="Collymore A."/>
            <person name="Cooke P."/>
            <person name="Costello M."/>
            <person name="D'Aco K."/>
            <person name="Daza R."/>
            <person name="De Haan G."/>
            <person name="DeGray S."/>
            <person name="DeMaso C."/>
            <person name="Dhargay N."/>
            <person name="Dooley K."/>
            <person name="Dooley E."/>
            <person name="Doricent M."/>
            <person name="Dorje P."/>
            <person name="Dorjee K."/>
            <person name="Dupes A."/>
            <person name="Elong R."/>
            <person name="Falk J."/>
            <person name="Farina A."/>
            <person name="Faro S."/>
            <person name="Ferguson D."/>
            <person name="Fisher S."/>
            <person name="Foley C.D."/>
            <person name="Franke A."/>
            <person name="Friedrich D."/>
            <person name="Gadbois L."/>
            <person name="Gearin G."/>
            <person name="Gearin C.R."/>
            <person name="Giannoukos G."/>
            <person name="Goode T."/>
            <person name="Graham J."/>
            <person name="Grandbois E."/>
            <person name="Grewal S."/>
            <person name="Gyaltsen K."/>
            <person name="Hafez N."/>
            <person name="Hagos B."/>
            <person name="Hall J."/>
            <person name="Henson C."/>
            <person name="Hollinger A."/>
            <person name="Honan T."/>
            <person name="Huard M.D."/>
            <person name="Hughes L."/>
            <person name="Hurhula B."/>
            <person name="Husby M.E."/>
            <person name="Kamat A."/>
            <person name="Kanga B."/>
            <person name="Kashin S."/>
            <person name="Khazanovich D."/>
            <person name="Kisner P."/>
            <person name="Lance K."/>
            <person name="Lara M."/>
            <person name="Lee W."/>
            <person name="Lennon N."/>
            <person name="Letendre F."/>
            <person name="LeVine R."/>
            <person name="Lipovsky A."/>
            <person name="Liu X."/>
            <person name="Liu J."/>
            <person name="Liu S."/>
            <person name="Lokyitsang T."/>
            <person name="Lokyitsang Y."/>
            <person name="Lubonja R."/>
            <person name="Lui A."/>
            <person name="MacDonald P."/>
            <person name="Magnisalis V."/>
            <person name="Maru K."/>
            <person name="Matthews C."/>
            <person name="McCusker W."/>
            <person name="McDonough S."/>
            <person name="Mehta T."/>
            <person name="Meldrim J."/>
            <person name="Meneus L."/>
            <person name="Mihai O."/>
            <person name="Mihalev A."/>
            <person name="Mihova T."/>
            <person name="Mittelman R."/>
            <person name="Mlenga V."/>
            <person name="Montmayeur A."/>
            <person name="Mulrain L."/>
            <person name="Navidi A."/>
            <person name="Naylor J."/>
            <person name="Negash T."/>
            <person name="Nguyen T."/>
            <person name="Nguyen N."/>
            <person name="Nicol R."/>
            <person name="Norbu C."/>
            <person name="Norbu N."/>
            <person name="Novod N."/>
            <person name="O'Neill B."/>
            <person name="Osman S."/>
            <person name="Markiewicz E."/>
            <person name="Oyono O.L."/>
            <person name="Patti C."/>
            <person name="Phunkhang P."/>
            <person name="Pierre F."/>
            <person name="Priest M."/>
            <person name="Raghuraman S."/>
            <person name="Rege F."/>
            <person name="Reyes R."/>
            <person name="Rise C."/>
            <person name="Rogov P."/>
            <person name="Ross K."/>
            <person name="Ryan E."/>
            <person name="Settipalli S."/>
            <person name="Shea T."/>
            <person name="Sherpa N."/>
            <person name="Shi L."/>
            <person name="Shih D."/>
            <person name="Sparrow T."/>
            <person name="Spaulding J."/>
            <person name="Stalker J."/>
            <person name="Stange-Thomann N."/>
            <person name="Stavropoulos S."/>
            <person name="Stone C."/>
            <person name="Strader C."/>
            <person name="Tesfaye S."/>
            <person name="Thomson T."/>
            <person name="Thoulutsang Y."/>
            <person name="Thoulutsang D."/>
            <person name="Topham K."/>
            <person name="Topping I."/>
            <person name="Tsamla T."/>
            <person name="Vassiliev H."/>
            <person name="Vo A."/>
            <person name="Wangchuk T."/>
            <person name="Wangdi T."/>
            <person name="Weiand M."/>
            <person name="Wilkinson J."/>
            <person name="Wilson A."/>
            <person name="Yadav S."/>
            <person name="Young G."/>
            <person name="Yu Q."/>
            <person name="Zembek L."/>
            <person name="Zhong D."/>
            <person name="Zimmer A."/>
            <person name="Zwirko Z."/>
            <person name="Jaffe D.B."/>
            <person name="Alvarez P."/>
            <person name="Brockman W."/>
            <person name="Butler J."/>
            <person name="Chin C."/>
            <person name="Gnerre S."/>
            <person name="Grabherr M."/>
            <person name="Kleber M."/>
            <person name="Mauceli E."/>
            <person name="MacCallum I."/>
        </authorList>
    </citation>
    <scope>NUCLEOTIDE SEQUENCE [LARGE SCALE GENOMIC DNA]</scope>
    <source>
        <strain evidence="9">Tucson 14030-0811.24</strain>
    </source>
</reference>
<dbReference type="InterPro" id="IPR051091">
    <property type="entry name" value="O-Glucosyltr/Glycosyltrsf_90"/>
</dbReference>
<dbReference type="GO" id="GO:0045747">
    <property type="term" value="P:positive regulation of Notch signaling pathway"/>
    <property type="evidence" value="ECO:0007669"/>
    <property type="project" value="TreeGrafter"/>
</dbReference>
<dbReference type="KEGG" id="dwi:6646868"/>
<dbReference type="Proteomes" id="UP000007798">
    <property type="component" value="Unassembled WGS sequence"/>
</dbReference>
<dbReference type="HOGENOM" id="CLU_041919_1_0_1"/>
<evidence type="ECO:0000313" key="9">
    <source>
        <dbReference type="Proteomes" id="UP000007798"/>
    </source>
</evidence>
<dbReference type="OrthoDB" id="202415at2759"/>
<comment type="similarity">
    <text evidence="3">Belongs to the glycosyltransferase 90 family.</text>
</comment>
<dbReference type="GO" id="GO:0005788">
    <property type="term" value="C:endoplasmic reticulum lumen"/>
    <property type="evidence" value="ECO:0007669"/>
    <property type="project" value="UniProtKB-SubCell"/>
</dbReference>
<sequence length="311" mass="36738">MIDQSRRFGTLYKVIGSRLYRSDNCAYPSRCASVEELLLNIVRDLPDLEFVLNVRDWPQIHFLSGLSGPVFSYSSTDNFLDIMCPAWSFWTSAGPLLQQYPRGLGRWDHMRRFIADRARRMPWQKKISIGFFRGSRSSKERDNLVLLTKRAPHLVDAQYTQSKNSPVKEMSLAEHCKFKYLFNFRGISASFRLRHILLCKSLVLHVGQEWQEFFYSSLKPWIHYVPVGSNASEEDLEGLILYLRQHDDLAEEIAERGFQFVWQQLRMKDILCYWRQLLQEYAKLLSYNVEMELKFHEVLPRTAIQLYYGKI</sequence>
<keyword evidence="9" id="KW-1185">Reference proteome</keyword>
<proteinExistence type="inferred from homology"/>
<evidence type="ECO:0000256" key="2">
    <source>
        <dbReference type="ARBA" id="ARBA00004922"/>
    </source>
</evidence>
<dbReference type="EMBL" id="CH964232">
    <property type="protein sequence ID" value="EDW80613.2"/>
    <property type="molecule type" value="Genomic_DNA"/>
</dbReference>
<dbReference type="STRING" id="7260.B4N9P8"/>
<dbReference type="InParanoid" id="B4N9P8"/>
<dbReference type="Pfam" id="PF05686">
    <property type="entry name" value="Glyco_transf_90"/>
    <property type="match status" value="1"/>
</dbReference>
<organism evidence="8 9">
    <name type="scientific">Drosophila willistoni</name>
    <name type="common">Fruit fly</name>
    <dbReference type="NCBI Taxonomy" id="7260"/>
    <lineage>
        <taxon>Eukaryota</taxon>
        <taxon>Metazoa</taxon>
        <taxon>Ecdysozoa</taxon>
        <taxon>Arthropoda</taxon>
        <taxon>Hexapoda</taxon>
        <taxon>Insecta</taxon>
        <taxon>Pterygota</taxon>
        <taxon>Neoptera</taxon>
        <taxon>Endopterygota</taxon>
        <taxon>Diptera</taxon>
        <taxon>Brachycera</taxon>
        <taxon>Muscomorpha</taxon>
        <taxon>Ephydroidea</taxon>
        <taxon>Drosophilidae</taxon>
        <taxon>Drosophila</taxon>
        <taxon>Sophophora</taxon>
    </lineage>
</organism>
<comment type="function">
    <text evidence="6">Protein O-glucosyltransferase. Catalyzes the reaction that attaches glucose through an O-glycosidic linkage to a conserved serine residue found in the consensus sequence C-X-S-X-[PA]-C in epidermal growth factor-like repeats. Regulates Notch signaling by glucosylating Notch in the ER, glucosylation is required for the correct folding and cleavage of Notch.</text>
</comment>
<evidence type="ECO:0000259" key="7">
    <source>
        <dbReference type="SMART" id="SM00672"/>
    </source>
</evidence>
<evidence type="ECO:0000256" key="4">
    <source>
        <dbReference type="ARBA" id="ARBA00022676"/>
    </source>
</evidence>
<dbReference type="eggNOG" id="KOG2458">
    <property type="taxonomic scope" value="Eukaryota"/>
</dbReference>
<dbReference type="PANTHER" id="PTHR12203:SF35">
    <property type="entry name" value="PROTEIN O-GLUCOSYLTRANSFERASE 1"/>
    <property type="match status" value="1"/>
</dbReference>
<accession>B4N9P8</accession>
<dbReference type="SMART" id="SM00672">
    <property type="entry name" value="CAP10"/>
    <property type="match status" value="1"/>
</dbReference>
<dbReference type="GO" id="GO:0006493">
    <property type="term" value="P:protein O-linked glycosylation"/>
    <property type="evidence" value="ECO:0007669"/>
    <property type="project" value="TreeGrafter"/>
</dbReference>